<gene>
    <name evidence="2" type="ORF">GSLYS_00006457001</name>
</gene>
<evidence type="ECO:0000313" key="3">
    <source>
        <dbReference type="Proteomes" id="UP001497497"/>
    </source>
</evidence>
<organism evidence="2 3">
    <name type="scientific">Lymnaea stagnalis</name>
    <name type="common">Great pond snail</name>
    <name type="synonym">Helix stagnalis</name>
    <dbReference type="NCBI Taxonomy" id="6523"/>
    <lineage>
        <taxon>Eukaryota</taxon>
        <taxon>Metazoa</taxon>
        <taxon>Spiralia</taxon>
        <taxon>Lophotrochozoa</taxon>
        <taxon>Mollusca</taxon>
        <taxon>Gastropoda</taxon>
        <taxon>Heterobranchia</taxon>
        <taxon>Euthyneura</taxon>
        <taxon>Panpulmonata</taxon>
        <taxon>Hygrophila</taxon>
        <taxon>Lymnaeoidea</taxon>
        <taxon>Lymnaeidae</taxon>
        <taxon>Lymnaea</taxon>
    </lineage>
</organism>
<reference evidence="2 3" key="1">
    <citation type="submission" date="2024-04" db="EMBL/GenBank/DDBJ databases">
        <authorList>
            <consortium name="Genoscope - CEA"/>
            <person name="William W."/>
        </authorList>
    </citation>
    <scope>NUCLEOTIDE SEQUENCE [LARGE SCALE GENOMIC DNA]</scope>
</reference>
<dbReference type="EMBL" id="CAXITT010000114">
    <property type="protein sequence ID" value="CAL1532378.1"/>
    <property type="molecule type" value="Genomic_DNA"/>
</dbReference>
<evidence type="ECO:0000256" key="1">
    <source>
        <dbReference type="SAM" id="MobiDB-lite"/>
    </source>
</evidence>
<accession>A0AAV2HFG7</accession>
<protein>
    <submittedName>
        <fullName evidence="2">Uncharacterized protein</fullName>
    </submittedName>
</protein>
<keyword evidence="3" id="KW-1185">Reference proteome</keyword>
<evidence type="ECO:0000313" key="2">
    <source>
        <dbReference type="EMBL" id="CAL1532378.1"/>
    </source>
</evidence>
<sequence length="111" mass="12948">MQFSRSPRPPPRPSRKAFRKHPTLPAMTPSDETRSRLNFEVQTFNIYGTLRKVETQVRNCGPSASVINIEKTLLAFEEKRRVSPDDVNYRDFYDYISGELIRWRCPGPVMT</sequence>
<feature type="compositionally biased region" description="Basic residues" evidence="1">
    <location>
        <begin position="13"/>
        <end position="22"/>
    </location>
</feature>
<dbReference type="Proteomes" id="UP001497497">
    <property type="component" value="Unassembled WGS sequence"/>
</dbReference>
<proteinExistence type="predicted"/>
<name>A0AAV2HFG7_LYMST</name>
<comment type="caution">
    <text evidence="2">The sequence shown here is derived from an EMBL/GenBank/DDBJ whole genome shotgun (WGS) entry which is preliminary data.</text>
</comment>
<feature type="region of interest" description="Disordered" evidence="1">
    <location>
        <begin position="1"/>
        <end position="32"/>
    </location>
</feature>
<dbReference type="AlphaFoldDB" id="A0AAV2HFG7"/>